<gene>
    <name evidence="9" type="ORF">T265_12429</name>
</gene>
<evidence type="ECO:0008006" key="11">
    <source>
        <dbReference type="Google" id="ProtNLM"/>
    </source>
</evidence>
<feature type="domain" description="Peptidase C1A papain C-terminal" evidence="7">
    <location>
        <begin position="94"/>
        <end position="305"/>
    </location>
</feature>
<feature type="domain" description="Cathepsin propeptide inhibitor" evidence="8">
    <location>
        <begin position="11"/>
        <end position="67"/>
    </location>
</feature>
<dbReference type="PANTHER" id="PTHR12411">
    <property type="entry name" value="CYSTEINE PROTEASE FAMILY C1-RELATED"/>
    <property type="match status" value="1"/>
</dbReference>
<dbReference type="Pfam" id="PF00112">
    <property type="entry name" value="Peptidase_C1"/>
    <property type="match status" value="1"/>
</dbReference>
<keyword evidence="5" id="KW-0865">Zymogen</keyword>
<evidence type="ECO:0000256" key="3">
    <source>
        <dbReference type="ARBA" id="ARBA00022801"/>
    </source>
</evidence>
<sequence length="320" mass="36826">LDEFENEYELYENFKAEYKKNYEGREDGKRFKIFKDNLLKAKMYQRLERGTATYGVTQFFDLTEEEFRRLYLTYKSPNGHKPISRIHVQKVGQLPSYFDWREYGAVGPVMNQGQCGSCWAFSAVQNIEGQWFMKIHRLLSLSLLAGTLLCILLQEVVDCDHADHGCSGGFPIHAFECVQRLGGLELAVQYPYVGYRQYCQADPRYFIAYINGSVVLPKDSEQIANFLARFGPLSVVLDARLLQYYQSGILNPSAEYCDPEELNHAVLSVGFGTDQGIPYWIIKNSWGEQWGEQVSINFFVCFYPFSGIFAYSAHKPILWA</sequence>
<proteinExistence type="inferred from homology"/>
<dbReference type="RefSeq" id="XP_009162109.1">
    <property type="nucleotide sequence ID" value="XM_009163845.1"/>
</dbReference>
<dbReference type="OrthoDB" id="387093at2759"/>
<reference evidence="9 10" key="1">
    <citation type="submission" date="2013-11" db="EMBL/GenBank/DDBJ databases">
        <title>Opisthorchis viverrini - life in the bile duct.</title>
        <authorList>
            <person name="Young N.D."/>
            <person name="Nagarajan N."/>
            <person name="Lin S.J."/>
            <person name="Korhonen P.K."/>
            <person name="Jex A.R."/>
            <person name="Hall R.S."/>
            <person name="Safavi-Hemami H."/>
            <person name="Kaewkong W."/>
            <person name="Bertrand D."/>
            <person name="Gao S."/>
            <person name="Seet Q."/>
            <person name="Wongkham S."/>
            <person name="Teh B.T."/>
            <person name="Wongkham C."/>
            <person name="Intapan P.M."/>
            <person name="Maleewong W."/>
            <person name="Yang X."/>
            <person name="Hu M."/>
            <person name="Wang Z."/>
            <person name="Hofmann A."/>
            <person name="Sternberg P.W."/>
            <person name="Tan P."/>
            <person name="Wang J."/>
            <person name="Gasser R.B."/>
        </authorList>
    </citation>
    <scope>NUCLEOTIDE SEQUENCE [LARGE SCALE GENOMIC DNA]</scope>
</reference>
<dbReference type="PROSITE" id="PS00139">
    <property type="entry name" value="THIOL_PROTEASE_CYS"/>
    <property type="match status" value="1"/>
</dbReference>
<evidence type="ECO:0000256" key="1">
    <source>
        <dbReference type="ARBA" id="ARBA00008455"/>
    </source>
</evidence>
<dbReference type="GO" id="GO:0008234">
    <property type="term" value="F:cysteine-type peptidase activity"/>
    <property type="evidence" value="ECO:0007669"/>
    <property type="project" value="UniProtKB-KW"/>
</dbReference>
<dbReference type="SMART" id="SM00848">
    <property type="entry name" value="Inhibitor_I29"/>
    <property type="match status" value="1"/>
</dbReference>
<dbReference type="GeneID" id="20326597"/>
<evidence type="ECO:0000313" key="10">
    <source>
        <dbReference type="Proteomes" id="UP000054324"/>
    </source>
</evidence>
<accession>A0A075A453</accession>
<evidence type="ECO:0000259" key="7">
    <source>
        <dbReference type="SMART" id="SM00645"/>
    </source>
</evidence>
<keyword evidence="10" id="KW-1185">Reference proteome</keyword>
<evidence type="ECO:0000313" key="9">
    <source>
        <dbReference type="EMBL" id="KER34141.1"/>
    </source>
</evidence>
<dbReference type="InterPro" id="IPR039417">
    <property type="entry name" value="Peptidase_C1A_papain-like"/>
</dbReference>
<dbReference type="InterPro" id="IPR013128">
    <property type="entry name" value="Peptidase_C1A"/>
</dbReference>
<evidence type="ECO:0000256" key="5">
    <source>
        <dbReference type="ARBA" id="ARBA00023145"/>
    </source>
</evidence>
<dbReference type="Proteomes" id="UP000054324">
    <property type="component" value="Unassembled WGS sequence"/>
</dbReference>
<dbReference type="CDD" id="cd02248">
    <property type="entry name" value="Peptidase_C1A"/>
    <property type="match status" value="1"/>
</dbReference>
<evidence type="ECO:0000256" key="6">
    <source>
        <dbReference type="ARBA" id="ARBA00023157"/>
    </source>
</evidence>
<dbReference type="MEROPS" id="C01.130"/>
<dbReference type="Gene3D" id="3.90.70.10">
    <property type="entry name" value="Cysteine proteinases"/>
    <property type="match status" value="1"/>
</dbReference>
<name>A0A075A453_OPIVI</name>
<dbReference type="STRING" id="6198.A0A075A453"/>
<comment type="similarity">
    <text evidence="1">Belongs to the peptidase C1 family.</text>
</comment>
<organism evidence="9 10">
    <name type="scientific">Opisthorchis viverrini</name>
    <name type="common">Southeast Asian liver fluke</name>
    <dbReference type="NCBI Taxonomy" id="6198"/>
    <lineage>
        <taxon>Eukaryota</taxon>
        <taxon>Metazoa</taxon>
        <taxon>Spiralia</taxon>
        <taxon>Lophotrochozoa</taxon>
        <taxon>Platyhelminthes</taxon>
        <taxon>Trematoda</taxon>
        <taxon>Digenea</taxon>
        <taxon>Opisthorchiida</taxon>
        <taxon>Opisthorchiata</taxon>
        <taxon>Opisthorchiidae</taxon>
        <taxon>Opisthorchis</taxon>
    </lineage>
</organism>
<dbReference type="InterPro" id="IPR000169">
    <property type="entry name" value="Pept_cys_AS"/>
</dbReference>
<feature type="non-terminal residue" evidence="9">
    <location>
        <position position="1"/>
    </location>
</feature>
<dbReference type="SMART" id="SM00645">
    <property type="entry name" value="Pept_C1"/>
    <property type="match status" value="1"/>
</dbReference>
<dbReference type="GO" id="GO:0006508">
    <property type="term" value="P:proteolysis"/>
    <property type="evidence" value="ECO:0007669"/>
    <property type="project" value="UniProtKB-KW"/>
</dbReference>
<evidence type="ECO:0000259" key="8">
    <source>
        <dbReference type="SMART" id="SM00848"/>
    </source>
</evidence>
<dbReference type="AlphaFoldDB" id="A0A075A453"/>
<dbReference type="SUPFAM" id="SSF54001">
    <property type="entry name" value="Cysteine proteinases"/>
    <property type="match status" value="1"/>
</dbReference>
<dbReference type="InterPro" id="IPR000668">
    <property type="entry name" value="Peptidase_C1A_C"/>
</dbReference>
<dbReference type="InterPro" id="IPR038765">
    <property type="entry name" value="Papain-like_cys_pep_sf"/>
</dbReference>
<dbReference type="EMBL" id="KL596619">
    <property type="protein sequence ID" value="KER34141.1"/>
    <property type="molecule type" value="Genomic_DNA"/>
</dbReference>
<keyword evidence="3" id="KW-0378">Hydrolase</keyword>
<keyword evidence="2" id="KW-0645">Protease</keyword>
<dbReference type="InterPro" id="IPR013201">
    <property type="entry name" value="Prot_inhib_I29"/>
</dbReference>
<dbReference type="PRINTS" id="PR00705">
    <property type="entry name" value="PAPAIN"/>
</dbReference>
<keyword evidence="4" id="KW-0788">Thiol protease</keyword>
<dbReference type="CTD" id="20326597"/>
<dbReference type="KEGG" id="ovi:T265_12429"/>
<protein>
    <recommendedName>
        <fullName evidence="11">Papain family cysteine protease</fullName>
    </recommendedName>
</protein>
<dbReference type="Pfam" id="PF08246">
    <property type="entry name" value="Inhibitor_I29"/>
    <property type="match status" value="1"/>
</dbReference>
<keyword evidence="6" id="KW-1015">Disulfide bond</keyword>
<evidence type="ECO:0000256" key="2">
    <source>
        <dbReference type="ARBA" id="ARBA00022670"/>
    </source>
</evidence>
<evidence type="ECO:0000256" key="4">
    <source>
        <dbReference type="ARBA" id="ARBA00022807"/>
    </source>
</evidence>